<proteinExistence type="inferred from homology"/>
<comment type="pathway">
    <text evidence="12">Carbohydrate metabolism; D-ribose degradation; D-ribose 5-phosphate from beta-D-ribopyranose: step 2/2.</text>
</comment>
<feature type="binding site" evidence="12">
    <location>
        <position position="279"/>
    </location>
    <ligand>
        <name>K(+)</name>
        <dbReference type="ChEBI" id="CHEBI:29103"/>
    </ligand>
</feature>
<name>A0A135L5H9_9BACI</name>
<feature type="binding site" evidence="12">
    <location>
        <begin position="245"/>
        <end position="246"/>
    </location>
    <ligand>
        <name>ATP</name>
        <dbReference type="ChEBI" id="CHEBI:30616"/>
    </ligand>
</feature>
<evidence type="ECO:0000256" key="4">
    <source>
        <dbReference type="ARBA" id="ARBA00022679"/>
    </source>
</evidence>
<sequence length="304" mass="32805">MNRPKITVIGSINMDLVTETMVIPKTGETVIGKHFSMIPGGKGANQAVATARLGAEVRMIGCVGDDPFGKELISHLKKQGVIIDNIEVITGLTTGTATITVSKGDNSIIVIPGANIALTPEKIELLEDVIAKSDIVLLQLEIPLETVMKAAEIAKKYKIPVILNPAPIKPLPDQLIHLIDYITPNEHELMYFFDSSVEDLHSFMKRRGSQFIVTKGEDGVYFYQDGELIHIPGYSVDVVDTTGAGDSFNGALAVGLSKGLDLKEACKYGNAVGALSVTKFGAQNGMPTQIEVEQFLRTRGEEKI</sequence>
<comment type="similarity">
    <text evidence="1">Belongs to the carbohydrate kinase pfkB family.</text>
</comment>
<dbReference type="PROSITE" id="PS00584">
    <property type="entry name" value="PFKB_KINASES_2"/>
    <property type="match status" value="1"/>
</dbReference>
<dbReference type="GO" id="GO:0046872">
    <property type="term" value="F:metal ion binding"/>
    <property type="evidence" value="ECO:0007669"/>
    <property type="project" value="UniProtKB-KW"/>
</dbReference>
<evidence type="ECO:0000256" key="6">
    <source>
        <dbReference type="ARBA" id="ARBA00022741"/>
    </source>
</evidence>
<dbReference type="EMBL" id="LSKU01000001">
    <property type="protein sequence ID" value="KXG44189.1"/>
    <property type="molecule type" value="Genomic_DNA"/>
</dbReference>
<dbReference type="InterPro" id="IPR002139">
    <property type="entry name" value="Ribo/fructo_kinase"/>
</dbReference>
<feature type="binding site" evidence="12">
    <location>
        <position position="276"/>
    </location>
    <ligand>
        <name>K(+)</name>
        <dbReference type="ChEBI" id="CHEBI:29103"/>
    </ligand>
</feature>
<accession>A0A135L5H9</accession>
<evidence type="ECO:0000256" key="9">
    <source>
        <dbReference type="ARBA" id="ARBA00022842"/>
    </source>
</evidence>
<evidence type="ECO:0000256" key="12">
    <source>
        <dbReference type="HAMAP-Rule" id="MF_01987"/>
    </source>
</evidence>
<evidence type="ECO:0000256" key="8">
    <source>
        <dbReference type="ARBA" id="ARBA00022840"/>
    </source>
</evidence>
<dbReference type="Gene3D" id="3.40.1190.20">
    <property type="match status" value="1"/>
</dbReference>
<comment type="function">
    <text evidence="12">Catalyzes the phosphorylation of ribose at O-5 in a reaction requiring ATP and magnesium. The resulting D-ribose-5-phosphate can then be used either for sythesis of nucleotides, histidine, and tryptophan, or as a component of the pentose phosphate pathway.</text>
</comment>
<comment type="subunit">
    <text evidence="12">Homodimer.</text>
</comment>
<keyword evidence="5 12" id="KW-0479">Metal-binding</keyword>
<dbReference type="HAMAP" id="MF_01987">
    <property type="entry name" value="Ribokinase"/>
    <property type="match status" value="1"/>
</dbReference>
<dbReference type="InterPro" id="IPR011611">
    <property type="entry name" value="PfkB_dom"/>
</dbReference>
<comment type="caution">
    <text evidence="12">Lacks conserved residue(s) required for the propagation of feature annotation.</text>
</comment>
<keyword evidence="9 12" id="KW-0460">Magnesium</keyword>
<dbReference type="Proteomes" id="UP000070352">
    <property type="component" value="Unassembled WGS sequence"/>
</dbReference>
<comment type="cofactor">
    <cofactor evidence="12">
        <name>Mg(2+)</name>
        <dbReference type="ChEBI" id="CHEBI:18420"/>
    </cofactor>
    <text evidence="12">Requires a divalent cation, most likely magnesium in vivo, as an electrophilic catalyst to aid phosphoryl group transfer. It is the chelate of the metal and the nucleotide that is the actual substrate.</text>
</comment>
<feature type="domain" description="Carbohydrate kinase PfkB" evidence="13">
    <location>
        <begin position="5"/>
        <end position="288"/>
    </location>
</feature>
<feature type="active site" description="Proton acceptor" evidence="12">
    <location>
        <position position="246"/>
    </location>
</feature>
<dbReference type="NCBIfam" id="TIGR02152">
    <property type="entry name" value="D_ribokin_bact"/>
    <property type="match status" value="1"/>
</dbReference>
<dbReference type="GO" id="GO:0019303">
    <property type="term" value="P:D-ribose catabolic process"/>
    <property type="evidence" value="ECO:0007669"/>
    <property type="project" value="UniProtKB-UniRule"/>
</dbReference>
<comment type="activity regulation">
    <text evidence="12">Activated by a monovalent cation that binds near, but not in, the active site. The most likely occupant of the site in vivo is potassium. Ion binding induces a conformational change that may alter substrate affinity.</text>
</comment>
<dbReference type="GO" id="GO:0005829">
    <property type="term" value="C:cytosol"/>
    <property type="evidence" value="ECO:0007669"/>
    <property type="project" value="TreeGrafter"/>
</dbReference>
<reference evidence="14 15" key="1">
    <citation type="submission" date="2016-02" db="EMBL/GenBank/DDBJ databases">
        <title>Draft Genome for Tepidibacillus decaturensis nov. sp. Strain Z9, an Anaerobic, Moderately Thermophilic and Heterotrophic Bacterium from Deep Subsurface of the Illinois Basin, USA.</title>
        <authorList>
            <person name="Dong Y."/>
            <person name="Chang J.Y."/>
            <person name="Sanford R."/>
            <person name="Fouke B.W."/>
        </authorList>
    </citation>
    <scope>NUCLEOTIDE SEQUENCE [LARGE SCALE GENOMIC DNA]</scope>
    <source>
        <strain evidence="14 15">Z9</strain>
    </source>
</reference>
<dbReference type="Pfam" id="PF00294">
    <property type="entry name" value="PfkB"/>
    <property type="match status" value="1"/>
</dbReference>
<dbReference type="InterPro" id="IPR029056">
    <property type="entry name" value="Ribokinase-like"/>
</dbReference>
<evidence type="ECO:0000256" key="5">
    <source>
        <dbReference type="ARBA" id="ARBA00022723"/>
    </source>
</evidence>
<feature type="binding site" evidence="12">
    <location>
        <position position="281"/>
    </location>
    <ligand>
        <name>K(+)</name>
        <dbReference type="ChEBI" id="CHEBI:29103"/>
    </ligand>
</feature>
<protein>
    <recommendedName>
        <fullName evidence="3 12">Ribokinase</fullName>
        <shortName evidence="12">RK</shortName>
        <ecNumber evidence="2 12">2.7.1.15</ecNumber>
    </recommendedName>
</protein>
<dbReference type="CDD" id="cd01174">
    <property type="entry name" value="ribokinase"/>
    <property type="match status" value="1"/>
</dbReference>
<keyword evidence="11 12" id="KW-0119">Carbohydrate metabolism</keyword>
<feature type="binding site" evidence="12">
    <location>
        <begin position="13"/>
        <end position="15"/>
    </location>
    <ligand>
        <name>substrate</name>
    </ligand>
</feature>
<evidence type="ECO:0000256" key="7">
    <source>
        <dbReference type="ARBA" id="ARBA00022777"/>
    </source>
</evidence>
<evidence type="ECO:0000256" key="3">
    <source>
        <dbReference type="ARBA" id="ARBA00016943"/>
    </source>
</evidence>
<feature type="binding site" evidence="12">
    <location>
        <position position="246"/>
    </location>
    <ligand>
        <name>substrate</name>
    </ligand>
</feature>
<feature type="binding site" evidence="12">
    <location>
        <position position="240"/>
    </location>
    <ligand>
        <name>K(+)</name>
        <dbReference type="ChEBI" id="CHEBI:29103"/>
    </ligand>
</feature>
<comment type="similarity">
    <text evidence="12">Belongs to the carbohydrate kinase PfkB family. Ribokinase subfamily.</text>
</comment>
<keyword evidence="10 12" id="KW-0630">Potassium</keyword>
<dbReference type="OrthoDB" id="9775849at2"/>
<feature type="binding site" evidence="12">
    <location>
        <position position="242"/>
    </location>
    <ligand>
        <name>K(+)</name>
        <dbReference type="ChEBI" id="CHEBI:29103"/>
    </ligand>
</feature>
<dbReference type="STRING" id="1413211.U473_09385"/>
<keyword evidence="8 12" id="KW-0067">ATP-binding</keyword>
<dbReference type="UniPathway" id="UPA00916">
    <property type="reaction ID" value="UER00889"/>
</dbReference>
<evidence type="ECO:0000256" key="2">
    <source>
        <dbReference type="ARBA" id="ARBA00012035"/>
    </source>
</evidence>
<feature type="binding site" evidence="12">
    <location>
        <position position="141"/>
    </location>
    <ligand>
        <name>substrate</name>
    </ligand>
</feature>
<dbReference type="GO" id="GO:0005524">
    <property type="term" value="F:ATP binding"/>
    <property type="evidence" value="ECO:0007669"/>
    <property type="project" value="UniProtKB-UniRule"/>
</dbReference>
<comment type="catalytic activity">
    <reaction evidence="12">
        <text>D-ribose + ATP = D-ribose 5-phosphate + ADP + H(+)</text>
        <dbReference type="Rhea" id="RHEA:13697"/>
        <dbReference type="ChEBI" id="CHEBI:15378"/>
        <dbReference type="ChEBI" id="CHEBI:30616"/>
        <dbReference type="ChEBI" id="CHEBI:47013"/>
        <dbReference type="ChEBI" id="CHEBI:78346"/>
        <dbReference type="ChEBI" id="CHEBI:456216"/>
        <dbReference type="EC" id="2.7.1.15"/>
    </reaction>
</comment>
<dbReference type="PRINTS" id="PR00990">
    <property type="entry name" value="RIBOKINASE"/>
</dbReference>
<evidence type="ECO:0000313" key="15">
    <source>
        <dbReference type="Proteomes" id="UP000070352"/>
    </source>
</evidence>
<keyword evidence="15" id="KW-1185">Reference proteome</keyword>
<keyword evidence="6 12" id="KW-0547">Nucleotide-binding</keyword>
<dbReference type="PANTHER" id="PTHR10584:SF166">
    <property type="entry name" value="RIBOKINASE"/>
    <property type="match status" value="1"/>
</dbReference>
<keyword evidence="7 12" id="KW-0418">Kinase</keyword>
<dbReference type="InterPro" id="IPR011877">
    <property type="entry name" value="Ribokinase"/>
</dbReference>
<comment type="subcellular location">
    <subcellularLocation>
        <location evidence="12">Cytoplasm</location>
    </subcellularLocation>
</comment>
<dbReference type="EC" id="2.7.1.15" evidence="2 12"/>
<dbReference type="SUPFAM" id="SSF53613">
    <property type="entry name" value="Ribokinase-like"/>
    <property type="match status" value="1"/>
</dbReference>
<comment type="caution">
    <text evidence="14">The sequence shown here is derived from an EMBL/GenBank/DDBJ whole genome shotgun (WGS) entry which is preliminary data.</text>
</comment>
<dbReference type="PANTHER" id="PTHR10584">
    <property type="entry name" value="SUGAR KINASE"/>
    <property type="match status" value="1"/>
</dbReference>
<keyword evidence="12" id="KW-0963">Cytoplasm</keyword>
<dbReference type="PROSITE" id="PS00583">
    <property type="entry name" value="PFKB_KINASES_1"/>
    <property type="match status" value="1"/>
</dbReference>
<evidence type="ECO:0000256" key="11">
    <source>
        <dbReference type="ARBA" id="ARBA00023277"/>
    </source>
</evidence>
<feature type="binding site" evidence="12">
    <location>
        <position position="270"/>
    </location>
    <ligand>
        <name>ATP</name>
        <dbReference type="ChEBI" id="CHEBI:30616"/>
    </ligand>
</feature>
<evidence type="ECO:0000313" key="14">
    <source>
        <dbReference type="EMBL" id="KXG44189.1"/>
    </source>
</evidence>
<feature type="binding site" evidence="12">
    <location>
        <position position="185"/>
    </location>
    <ligand>
        <name>ATP</name>
        <dbReference type="ChEBI" id="CHEBI:30616"/>
    </ligand>
</feature>
<gene>
    <name evidence="12" type="primary">rbsK</name>
    <name evidence="14" type="ORF">U473_09385</name>
</gene>
<evidence type="ECO:0000259" key="13">
    <source>
        <dbReference type="Pfam" id="PF00294"/>
    </source>
</evidence>
<dbReference type="RefSeq" id="WP_068725606.1">
    <property type="nucleotide sequence ID" value="NZ_LSKU01000001.1"/>
</dbReference>
<organism evidence="14 15">
    <name type="scientific">Tepidibacillus decaturensis</name>
    <dbReference type="NCBI Taxonomy" id="1413211"/>
    <lineage>
        <taxon>Bacteria</taxon>
        <taxon>Bacillati</taxon>
        <taxon>Bacillota</taxon>
        <taxon>Bacilli</taxon>
        <taxon>Bacillales</taxon>
        <taxon>Bacillaceae</taxon>
        <taxon>Tepidibacillus</taxon>
    </lineage>
</organism>
<dbReference type="GO" id="GO:0004747">
    <property type="term" value="F:ribokinase activity"/>
    <property type="evidence" value="ECO:0007669"/>
    <property type="project" value="UniProtKB-UniRule"/>
</dbReference>
<dbReference type="AlphaFoldDB" id="A0A135L5H9"/>
<feature type="binding site" evidence="12">
    <location>
        <begin position="214"/>
        <end position="219"/>
    </location>
    <ligand>
        <name>ATP</name>
        <dbReference type="ChEBI" id="CHEBI:30616"/>
    </ligand>
</feature>
<evidence type="ECO:0000256" key="10">
    <source>
        <dbReference type="ARBA" id="ARBA00022958"/>
    </source>
</evidence>
<feature type="binding site" evidence="12">
    <location>
        <begin position="41"/>
        <end position="45"/>
    </location>
    <ligand>
        <name>substrate</name>
    </ligand>
</feature>
<evidence type="ECO:0000256" key="1">
    <source>
        <dbReference type="ARBA" id="ARBA00005380"/>
    </source>
</evidence>
<keyword evidence="4 12" id="KW-0808">Transferase</keyword>
<dbReference type="InterPro" id="IPR002173">
    <property type="entry name" value="Carboh/pur_kinase_PfkB_CS"/>
</dbReference>